<name>A0A9W8XVV6_9PLEO</name>
<feature type="compositionally biased region" description="Polar residues" evidence="8">
    <location>
        <begin position="320"/>
        <end position="331"/>
    </location>
</feature>
<dbReference type="FunFam" id="3.40.50.150:FF:000003">
    <property type="entry name" value="Blast:Protein arginine N-methyltransferase 1"/>
    <property type="match status" value="1"/>
</dbReference>
<protein>
    <recommendedName>
        <fullName evidence="1">type I protein arginine methyltransferase</fullName>
        <ecNumber evidence="1">2.1.1.319</ecNumber>
    </recommendedName>
</protein>
<sequence length="924" mass="104014">MPPKRKASEQPSGAYTDVKKPRVTTIGAISSLVPVGERKMAKKGVSEPELLRMLCEDRDKNNERKELHFKKIIHSEIDWDNKLHIDKINAWRNQIYGRAGIKNKTVLMWHKDEEAWLELYWQLLVVEANKRGIEMPKPKTIRENFNVFFNGKVFHSAGAGELEPRVDRGSGPFTSKMGRLIKSLRPYLEEKLRGKKGSTFVPKINQEMLEEYQKLKADLTELGCDDNKIVPWEELEDEANDKDYVTRCREYIESLPDQDDVNMDDEEEAEDATLVASEELDRELLELASEPAAAKTEPMDTDEEPSSFKVAADRKPSWVTLATGSDSSSREASPPNIVRNKCVSTEDVVSPRKKRADSVASTDAAAEEDSTETTLVGKGVISDEVKDHFVIGSEDRVVQEKAGSAAENEEHQGIKTMSDTDSDTASSVGEILEDVSEADTTTFKCLFCDEQWGRVPDMFVHCNKEHGFDVESTITKLGQDIDELTIIKLVNYLRLESQKSIEPKNIKVDTETLADDKYLQPTLLDDALLFELGDFMPDPDSKAVDYDEYEAALQKNIGENVEKISLDNDRDTDYFESYKGNAIHREMIEDRVRTEGYRDFIEKNAELFKGKTVLDVGCGTGILSLFCARVGAKRVLAVDNSDIANRARENIARNGYQDKIEVIQGRVEDFHMQRKIGKEKVDIIISEWMGYGLLFEGMLDSVLRARDLYLKEDGLMVPSHCTMRIAPISDKEWIADASGEKFWKDVYGFDFTSMIPGGILNEREIGVFDVPSKSISGEPSTFYQLDLKNIQIRDLDFTAPFSSKLCSDSASIDAFAIWFDTFFLPSEKSQDATAIDVAQWGDHGEAGLGFSTGPYSIYTHWHQAVLLLSDKDRKKEVNGGSILKGKVTYKKPRKDDRGIDVTVEWEAESTQGPVAGHIKRSMGA</sequence>
<dbReference type="Gene3D" id="2.70.160.11">
    <property type="entry name" value="Hnrnp arginine n-methyltransferase1"/>
    <property type="match status" value="1"/>
</dbReference>
<evidence type="ECO:0000313" key="10">
    <source>
        <dbReference type="EMBL" id="KAJ4360669.1"/>
    </source>
</evidence>
<keyword evidence="10" id="KW-0687">Ribonucleoprotein</keyword>
<evidence type="ECO:0000259" key="9">
    <source>
        <dbReference type="Pfam" id="PF22528"/>
    </source>
</evidence>
<dbReference type="InterPro" id="IPR036236">
    <property type="entry name" value="Znf_C2H2_sf"/>
</dbReference>
<evidence type="ECO:0000256" key="5">
    <source>
        <dbReference type="ARBA" id="ARBA00047384"/>
    </source>
</evidence>
<keyword evidence="2 7" id="KW-0489">Methyltransferase</keyword>
<evidence type="ECO:0000256" key="4">
    <source>
        <dbReference type="ARBA" id="ARBA00022691"/>
    </source>
</evidence>
<dbReference type="SUPFAM" id="SSF57667">
    <property type="entry name" value="beta-beta-alpha zinc fingers"/>
    <property type="match status" value="1"/>
</dbReference>
<dbReference type="PANTHER" id="PTHR11006">
    <property type="entry name" value="PROTEIN ARGININE N-METHYLTRANSFERASE"/>
    <property type="match status" value="1"/>
</dbReference>
<feature type="region of interest" description="Disordered" evidence="8">
    <location>
        <begin position="289"/>
        <end position="371"/>
    </location>
</feature>
<organism evidence="10 11">
    <name type="scientific">Didymosphaeria variabile</name>
    <dbReference type="NCBI Taxonomy" id="1932322"/>
    <lineage>
        <taxon>Eukaryota</taxon>
        <taxon>Fungi</taxon>
        <taxon>Dikarya</taxon>
        <taxon>Ascomycota</taxon>
        <taxon>Pezizomycotina</taxon>
        <taxon>Dothideomycetes</taxon>
        <taxon>Pleosporomycetidae</taxon>
        <taxon>Pleosporales</taxon>
        <taxon>Massarineae</taxon>
        <taxon>Didymosphaeriaceae</taxon>
        <taxon>Didymosphaeria</taxon>
    </lineage>
</organism>
<dbReference type="GO" id="GO:0042054">
    <property type="term" value="F:histone methyltransferase activity"/>
    <property type="evidence" value="ECO:0007669"/>
    <property type="project" value="TreeGrafter"/>
</dbReference>
<accession>A0A9W8XVV6</accession>
<dbReference type="EMBL" id="JAPEUX010000001">
    <property type="protein sequence ID" value="KAJ4360669.1"/>
    <property type="molecule type" value="Genomic_DNA"/>
</dbReference>
<evidence type="ECO:0000256" key="2">
    <source>
        <dbReference type="ARBA" id="ARBA00022603"/>
    </source>
</evidence>
<dbReference type="InterPro" id="IPR055135">
    <property type="entry name" value="PRMT_dom"/>
</dbReference>
<evidence type="ECO:0000256" key="7">
    <source>
        <dbReference type="PROSITE-ProRule" id="PRU01015"/>
    </source>
</evidence>
<reference evidence="10" key="1">
    <citation type="submission" date="2022-10" db="EMBL/GenBank/DDBJ databases">
        <title>Tapping the CABI collections for fungal endophytes: first genome assemblies for Collariella, Neodidymelliopsis, Ascochyta clinopodiicola, Didymella pomorum, Didymosphaeria variabile, Neocosmospora piperis and Neocucurbitaria cava.</title>
        <authorList>
            <person name="Hill R."/>
        </authorList>
    </citation>
    <scope>NUCLEOTIDE SEQUENCE</scope>
    <source>
        <strain evidence="10">IMI 356815</strain>
    </source>
</reference>
<dbReference type="GO" id="GO:0005840">
    <property type="term" value="C:ribosome"/>
    <property type="evidence" value="ECO:0007669"/>
    <property type="project" value="UniProtKB-KW"/>
</dbReference>
<comment type="catalytic activity">
    <reaction evidence="6">
        <text>L-arginyl-[protein] + S-adenosyl-L-methionine = N(omega)-methyl-L-arginyl-[protein] + S-adenosyl-L-homocysteine + H(+)</text>
        <dbReference type="Rhea" id="RHEA:48100"/>
        <dbReference type="Rhea" id="RHEA-COMP:10532"/>
        <dbReference type="Rhea" id="RHEA-COMP:11990"/>
        <dbReference type="ChEBI" id="CHEBI:15378"/>
        <dbReference type="ChEBI" id="CHEBI:29965"/>
        <dbReference type="ChEBI" id="CHEBI:57856"/>
        <dbReference type="ChEBI" id="CHEBI:59789"/>
        <dbReference type="ChEBI" id="CHEBI:65280"/>
    </reaction>
    <physiologicalReaction direction="left-to-right" evidence="6">
        <dbReference type="Rhea" id="RHEA:48101"/>
    </physiologicalReaction>
</comment>
<dbReference type="RefSeq" id="XP_056076871.1">
    <property type="nucleotide sequence ID" value="XM_056210049.1"/>
</dbReference>
<dbReference type="PANTHER" id="PTHR11006:SF123">
    <property type="entry name" value="RIBOSOMAL PROTEIN ARGININE N-METHYLTRANSFERASE RMT3"/>
    <property type="match status" value="1"/>
</dbReference>
<dbReference type="EC" id="2.1.1.319" evidence="1"/>
<keyword evidence="11" id="KW-1185">Reference proteome</keyword>
<feature type="domain" description="Protein arginine N-methyltransferase" evidence="9">
    <location>
        <begin position="721"/>
        <end position="909"/>
    </location>
</feature>
<feature type="region of interest" description="Disordered" evidence="8">
    <location>
        <begin position="403"/>
        <end position="424"/>
    </location>
</feature>
<dbReference type="OrthoDB" id="7848332at2759"/>
<evidence type="ECO:0000313" key="11">
    <source>
        <dbReference type="Proteomes" id="UP001140513"/>
    </source>
</evidence>
<dbReference type="InterPro" id="IPR025799">
    <property type="entry name" value="Arg_MeTrfase"/>
</dbReference>
<dbReference type="GO" id="GO:0032259">
    <property type="term" value="P:methylation"/>
    <property type="evidence" value="ECO:0007669"/>
    <property type="project" value="UniProtKB-KW"/>
</dbReference>
<dbReference type="Pfam" id="PF06325">
    <property type="entry name" value="PrmA"/>
    <property type="match status" value="1"/>
</dbReference>
<evidence type="ECO:0000256" key="3">
    <source>
        <dbReference type="ARBA" id="ARBA00022679"/>
    </source>
</evidence>
<evidence type="ECO:0000256" key="6">
    <source>
        <dbReference type="ARBA" id="ARBA00049303"/>
    </source>
</evidence>
<dbReference type="Pfam" id="PF22528">
    <property type="entry name" value="PRMT_C"/>
    <property type="match status" value="1"/>
</dbReference>
<keyword evidence="10" id="KW-0689">Ribosomal protein</keyword>
<dbReference type="GO" id="GO:0005634">
    <property type="term" value="C:nucleus"/>
    <property type="evidence" value="ECO:0007669"/>
    <property type="project" value="TreeGrafter"/>
</dbReference>
<keyword evidence="3 7" id="KW-0808">Transferase</keyword>
<dbReference type="AlphaFoldDB" id="A0A9W8XVV6"/>
<dbReference type="GO" id="GO:0035242">
    <property type="term" value="F:protein-arginine omega-N asymmetric methyltransferase activity"/>
    <property type="evidence" value="ECO:0007669"/>
    <property type="project" value="UniProtKB-EC"/>
</dbReference>
<dbReference type="GeneID" id="80904765"/>
<dbReference type="Proteomes" id="UP001140513">
    <property type="component" value="Unassembled WGS sequence"/>
</dbReference>
<comment type="caution">
    <text evidence="10">The sequence shown here is derived from an EMBL/GenBank/DDBJ whole genome shotgun (WGS) entry which is preliminary data.</text>
</comment>
<dbReference type="SUPFAM" id="SSF53335">
    <property type="entry name" value="S-adenosyl-L-methionine-dependent methyltransferases"/>
    <property type="match status" value="1"/>
</dbReference>
<dbReference type="InterPro" id="IPR029063">
    <property type="entry name" value="SAM-dependent_MTases_sf"/>
</dbReference>
<proteinExistence type="predicted"/>
<comment type="catalytic activity">
    <reaction evidence="5">
        <text>L-arginyl-[protein] + 2 S-adenosyl-L-methionine = N(omega),N(omega)-dimethyl-L-arginyl-[protein] + 2 S-adenosyl-L-homocysteine + 2 H(+)</text>
        <dbReference type="Rhea" id="RHEA:48096"/>
        <dbReference type="Rhea" id="RHEA-COMP:10532"/>
        <dbReference type="Rhea" id="RHEA-COMP:11991"/>
        <dbReference type="ChEBI" id="CHEBI:15378"/>
        <dbReference type="ChEBI" id="CHEBI:29965"/>
        <dbReference type="ChEBI" id="CHEBI:57856"/>
        <dbReference type="ChEBI" id="CHEBI:59789"/>
        <dbReference type="ChEBI" id="CHEBI:61897"/>
        <dbReference type="EC" id="2.1.1.319"/>
    </reaction>
    <physiologicalReaction direction="left-to-right" evidence="5">
        <dbReference type="Rhea" id="RHEA:48097"/>
    </physiologicalReaction>
</comment>
<evidence type="ECO:0000256" key="1">
    <source>
        <dbReference type="ARBA" id="ARBA00011925"/>
    </source>
</evidence>
<dbReference type="Gene3D" id="3.40.50.150">
    <property type="entry name" value="Vaccinia Virus protein VP39"/>
    <property type="match status" value="1"/>
</dbReference>
<gene>
    <name evidence="10" type="primary">rmt3</name>
    <name evidence="10" type="ORF">N0V89_001235</name>
</gene>
<evidence type="ECO:0000256" key="8">
    <source>
        <dbReference type="SAM" id="MobiDB-lite"/>
    </source>
</evidence>
<dbReference type="CDD" id="cd02440">
    <property type="entry name" value="AdoMet_MTases"/>
    <property type="match status" value="1"/>
</dbReference>
<keyword evidence="4 7" id="KW-0949">S-adenosyl-L-methionine</keyword>
<dbReference type="PROSITE" id="PS51678">
    <property type="entry name" value="SAM_MT_PRMT"/>
    <property type="match status" value="1"/>
</dbReference>